<dbReference type="Pfam" id="PF01535">
    <property type="entry name" value="PPR"/>
    <property type="match status" value="1"/>
</dbReference>
<accession>A0A4S4ERN5</accession>
<dbReference type="InterPro" id="IPR002885">
    <property type="entry name" value="PPR_rpt"/>
</dbReference>
<reference evidence="5 6" key="1">
    <citation type="journal article" date="2018" name="Proc. Natl. Acad. Sci. U.S.A.">
        <title>Draft genome sequence of Camellia sinensis var. sinensis provides insights into the evolution of the tea genome and tea quality.</title>
        <authorList>
            <person name="Wei C."/>
            <person name="Yang H."/>
            <person name="Wang S."/>
            <person name="Zhao J."/>
            <person name="Liu C."/>
            <person name="Gao L."/>
            <person name="Xia E."/>
            <person name="Lu Y."/>
            <person name="Tai Y."/>
            <person name="She G."/>
            <person name="Sun J."/>
            <person name="Cao H."/>
            <person name="Tong W."/>
            <person name="Gao Q."/>
            <person name="Li Y."/>
            <person name="Deng W."/>
            <person name="Jiang X."/>
            <person name="Wang W."/>
            <person name="Chen Q."/>
            <person name="Zhang S."/>
            <person name="Li H."/>
            <person name="Wu J."/>
            <person name="Wang P."/>
            <person name="Li P."/>
            <person name="Shi C."/>
            <person name="Zheng F."/>
            <person name="Jian J."/>
            <person name="Huang B."/>
            <person name="Shan D."/>
            <person name="Shi M."/>
            <person name="Fang C."/>
            <person name="Yue Y."/>
            <person name="Li F."/>
            <person name="Li D."/>
            <person name="Wei S."/>
            <person name="Han B."/>
            <person name="Jiang C."/>
            <person name="Yin Y."/>
            <person name="Xia T."/>
            <person name="Zhang Z."/>
            <person name="Bennetzen J.L."/>
            <person name="Zhao S."/>
            <person name="Wan X."/>
        </authorList>
    </citation>
    <scope>NUCLEOTIDE SEQUENCE [LARGE SCALE GENOMIC DNA]</scope>
    <source>
        <strain evidence="6">cv. Shuchazao</strain>
        <tissue evidence="5">Leaf</tissue>
    </source>
</reference>
<sequence length="422" mass="47530">MSVPVSRRLHCLFTAKPTASFTKPSTTFNLSPPSSASNLLPKPPKPTTTSPSASDSLPKPPKSTTTSPSSSDSSEDKKLKTLVKKFKKASESAQFRRRNRDYGITVLRLAAARKFSYIEDIIEHQKKYDIITKEGFTVRLIGLYGRAGMFDHAHKLFDEMPQLKCERTVLSFNALLSACVNSKKFDKIGELLKDLPAKLSISPDVVSHNTVIKAFCEMGSFDSAFAVIDEMEKNGLKPDLVTFNTLLNAFYKNDRFSDAEKVWALMEDKNVVPNVRSYNPKLRALVADNRISEAVELFEEMGSKEVKPDLFSFNALIKGFCDDGNMEEAKKWYKELSKNDCNPNRVTFTMLVQLACEKGDFDFALELCKEAISQRCLVDREVKQLVLDGLVKELKMEEAKELVELGKSNSYFDYKLELPSDK</sequence>
<evidence type="ECO:0008006" key="7">
    <source>
        <dbReference type="Google" id="ProtNLM"/>
    </source>
</evidence>
<evidence type="ECO:0000313" key="6">
    <source>
        <dbReference type="Proteomes" id="UP000306102"/>
    </source>
</evidence>
<dbReference type="Gene3D" id="1.25.40.10">
    <property type="entry name" value="Tetratricopeptide repeat domain"/>
    <property type="match status" value="4"/>
</dbReference>
<dbReference type="Pfam" id="PF13812">
    <property type="entry name" value="PPR_3"/>
    <property type="match status" value="1"/>
</dbReference>
<dbReference type="EMBL" id="SDRB02002805">
    <property type="protein sequence ID" value="THG18846.1"/>
    <property type="molecule type" value="Genomic_DNA"/>
</dbReference>
<gene>
    <name evidence="5" type="ORF">TEA_017485</name>
</gene>
<evidence type="ECO:0000256" key="2">
    <source>
        <dbReference type="ARBA" id="ARBA00022737"/>
    </source>
</evidence>
<dbReference type="PANTHER" id="PTHR47936">
    <property type="entry name" value="PPR_LONG DOMAIN-CONTAINING PROTEIN"/>
    <property type="match status" value="1"/>
</dbReference>
<organism evidence="5 6">
    <name type="scientific">Camellia sinensis var. sinensis</name>
    <name type="common">China tea</name>
    <dbReference type="NCBI Taxonomy" id="542762"/>
    <lineage>
        <taxon>Eukaryota</taxon>
        <taxon>Viridiplantae</taxon>
        <taxon>Streptophyta</taxon>
        <taxon>Embryophyta</taxon>
        <taxon>Tracheophyta</taxon>
        <taxon>Spermatophyta</taxon>
        <taxon>Magnoliopsida</taxon>
        <taxon>eudicotyledons</taxon>
        <taxon>Gunneridae</taxon>
        <taxon>Pentapetalae</taxon>
        <taxon>asterids</taxon>
        <taxon>Ericales</taxon>
        <taxon>Theaceae</taxon>
        <taxon>Camellia</taxon>
    </lineage>
</organism>
<feature type="compositionally biased region" description="Polar residues" evidence="4">
    <location>
        <begin position="19"/>
        <end position="28"/>
    </location>
</feature>
<evidence type="ECO:0000256" key="1">
    <source>
        <dbReference type="ARBA" id="ARBA00007626"/>
    </source>
</evidence>
<dbReference type="InterPro" id="IPR011990">
    <property type="entry name" value="TPR-like_helical_dom_sf"/>
</dbReference>
<feature type="repeat" description="PPR" evidence="3">
    <location>
        <begin position="204"/>
        <end position="238"/>
    </location>
</feature>
<evidence type="ECO:0000313" key="5">
    <source>
        <dbReference type="EMBL" id="THG18846.1"/>
    </source>
</evidence>
<dbReference type="SUPFAM" id="SSF81901">
    <property type="entry name" value="HCP-like"/>
    <property type="match status" value="1"/>
</dbReference>
<dbReference type="GO" id="GO:0009507">
    <property type="term" value="C:chloroplast"/>
    <property type="evidence" value="ECO:0007669"/>
    <property type="project" value="TreeGrafter"/>
</dbReference>
<feature type="compositionally biased region" description="Low complexity" evidence="4">
    <location>
        <begin position="47"/>
        <end position="72"/>
    </location>
</feature>
<comment type="similarity">
    <text evidence="1">Belongs to the PPR family. P subfamily.</text>
</comment>
<keyword evidence="2" id="KW-0677">Repeat</keyword>
<protein>
    <recommendedName>
        <fullName evidence="7">Pentacotripeptide-repeat region of PRORP domain-containing protein</fullName>
    </recommendedName>
</protein>
<dbReference type="NCBIfam" id="TIGR00756">
    <property type="entry name" value="PPR"/>
    <property type="match status" value="5"/>
</dbReference>
<dbReference type="PROSITE" id="PS51375">
    <property type="entry name" value="PPR"/>
    <property type="match status" value="4"/>
</dbReference>
<feature type="repeat" description="PPR" evidence="3">
    <location>
        <begin position="239"/>
        <end position="273"/>
    </location>
</feature>
<dbReference type="PANTHER" id="PTHR47936:SF5">
    <property type="entry name" value="PENTACOTRIPEPTIDE-REPEAT REGION OF PRORP DOMAIN-CONTAINING PROTEIN"/>
    <property type="match status" value="1"/>
</dbReference>
<evidence type="ECO:0000256" key="3">
    <source>
        <dbReference type="PROSITE-ProRule" id="PRU00708"/>
    </source>
</evidence>
<feature type="compositionally biased region" description="Low complexity" evidence="4">
    <location>
        <begin position="29"/>
        <end position="40"/>
    </location>
</feature>
<feature type="repeat" description="PPR" evidence="3">
    <location>
        <begin position="309"/>
        <end position="343"/>
    </location>
</feature>
<dbReference type="Pfam" id="PF13041">
    <property type="entry name" value="PPR_2"/>
    <property type="match status" value="2"/>
</dbReference>
<feature type="region of interest" description="Disordered" evidence="4">
    <location>
        <begin position="19"/>
        <end position="78"/>
    </location>
</feature>
<comment type="caution">
    <text evidence="5">The sequence shown here is derived from an EMBL/GenBank/DDBJ whole genome shotgun (WGS) entry which is preliminary data.</text>
</comment>
<feature type="repeat" description="PPR" evidence="3">
    <location>
        <begin position="274"/>
        <end position="308"/>
    </location>
</feature>
<dbReference type="GO" id="GO:0010019">
    <property type="term" value="P:chloroplast-nucleus signaling pathway"/>
    <property type="evidence" value="ECO:0007669"/>
    <property type="project" value="TreeGrafter"/>
</dbReference>
<proteinExistence type="inferred from homology"/>
<name>A0A4S4ERN5_CAMSN</name>
<evidence type="ECO:0000256" key="4">
    <source>
        <dbReference type="SAM" id="MobiDB-lite"/>
    </source>
</evidence>
<dbReference type="Proteomes" id="UP000306102">
    <property type="component" value="Unassembled WGS sequence"/>
</dbReference>
<dbReference type="GO" id="GO:0031930">
    <property type="term" value="P:mitochondria-nucleus signaling pathway"/>
    <property type="evidence" value="ECO:0007669"/>
    <property type="project" value="TreeGrafter"/>
</dbReference>
<keyword evidence="6" id="KW-1185">Reference proteome</keyword>
<dbReference type="AlphaFoldDB" id="A0A4S4ERN5"/>